<evidence type="ECO:0000313" key="2">
    <source>
        <dbReference type="Proteomes" id="UP000603227"/>
    </source>
</evidence>
<gene>
    <name evidence="1" type="ORF">GCM10017771_18770</name>
</gene>
<dbReference type="AlphaFoldDB" id="A0A919L6A1"/>
<protein>
    <submittedName>
        <fullName evidence="1">Uncharacterized protein</fullName>
    </submittedName>
</protein>
<evidence type="ECO:0000313" key="1">
    <source>
        <dbReference type="EMBL" id="GHH85527.1"/>
    </source>
</evidence>
<reference evidence="1" key="2">
    <citation type="submission" date="2020-09" db="EMBL/GenBank/DDBJ databases">
        <authorList>
            <person name="Sun Q."/>
            <person name="Zhou Y."/>
        </authorList>
    </citation>
    <scope>NUCLEOTIDE SEQUENCE</scope>
    <source>
        <strain evidence="1">CGMCC 4.7403</strain>
    </source>
</reference>
<keyword evidence="2" id="KW-1185">Reference proteome</keyword>
<dbReference type="EMBL" id="BNAT01000005">
    <property type="protein sequence ID" value="GHH85527.1"/>
    <property type="molecule type" value="Genomic_DNA"/>
</dbReference>
<dbReference type="Proteomes" id="UP000603227">
    <property type="component" value="Unassembled WGS sequence"/>
</dbReference>
<comment type="caution">
    <text evidence="1">The sequence shown here is derived from an EMBL/GenBank/DDBJ whole genome shotgun (WGS) entry which is preliminary data.</text>
</comment>
<organism evidence="1 2">
    <name type="scientific">Streptomyces capitiformicae</name>
    <dbReference type="NCBI Taxonomy" id="2014920"/>
    <lineage>
        <taxon>Bacteria</taxon>
        <taxon>Bacillati</taxon>
        <taxon>Actinomycetota</taxon>
        <taxon>Actinomycetes</taxon>
        <taxon>Kitasatosporales</taxon>
        <taxon>Streptomycetaceae</taxon>
        <taxon>Streptomyces</taxon>
    </lineage>
</organism>
<proteinExistence type="predicted"/>
<sequence>MISAQNATMPIDIPNQPHPLMSWACQNIIATHLLRLIDDRALDGLPGTSCPHVHRPPGW</sequence>
<name>A0A919L6A1_9ACTN</name>
<reference evidence="1" key="1">
    <citation type="journal article" date="2014" name="Int. J. Syst. Evol. Microbiol.">
        <title>Complete genome sequence of Corynebacterium casei LMG S-19264T (=DSM 44701T), isolated from a smear-ripened cheese.</title>
        <authorList>
            <consortium name="US DOE Joint Genome Institute (JGI-PGF)"/>
            <person name="Walter F."/>
            <person name="Albersmeier A."/>
            <person name="Kalinowski J."/>
            <person name="Ruckert C."/>
        </authorList>
    </citation>
    <scope>NUCLEOTIDE SEQUENCE</scope>
    <source>
        <strain evidence="1">CGMCC 4.7403</strain>
    </source>
</reference>
<accession>A0A919L6A1</accession>